<dbReference type="RefSeq" id="WP_204916198.1">
    <property type="nucleotide sequence ID" value="NZ_BAAAQP010000011.1"/>
</dbReference>
<dbReference type="EMBL" id="JAFBCF010000001">
    <property type="protein sequence ID" value="MBM7797529.1"/>
    <property type="molecule type" value="Genomic_DNA"/>
</dbReference>
<proteinExistence type="predicted"/>
<dbReference type="Gene3D" id="1.10.150.650">
    <property type="match status" value="1"/>
</dbReference>
<dbReference type="SMART" id="SM00481">
    <property type="entry name" value="POLIIIAc"/>
    <property type="match status" value="1"/>
</dbReference>
<dbReference type="InterPro" id="IPR052018">
    <property type="entry name" value="PHP_domain"/>
</dbReference>
<reference evidence="2 3" key="1">
    <citation type="submission" date="2021-01" db="EMBL/GenBank/DDBJ databases">
        <title>Sequencing the genomes of 1000 actinobacteria strains.</title>
        <authorList>
            <person name="Klenk H.-P."/>
        </authorList>
    </citation>
    <scope>NUCLEOTIDE SEQUENCE [LARGE SCALE GENOMIC DNA]</scope>
    <source>
        <strain evidence="2 3">DSM 18662</strain>
    </source>
</reference>
<protein>
    <submittedName>
        <fullName evidence="2">Metal-dependent phosphoesterase TrpH</fullName>
    </submittedName>
</protein>
<dbReference type="InterPro" id="IPR004013">
    <property type="entry name" value="PHP_dom"/>
</dbReference>
<feature type="domain" description="Polymerase/histidinol phosphatase N-terminal" evidence="1">
    <location>
        <begin position="3"/>
        <end position="68"/>
    </location>
</feature>
<evidence type="ECO:0000313" key="2">
    <source>
        <dbReference type="EMBL" id="MBM7797529.1"/>
    </source>
</evidence>
<organism evidence="2 3">
    <name type="scientific">Microlunatus panaciterrae</name>
    <dbReference type="NCBI Taxonomy" id="400768"/>
    <lineage>
        <taxon>Bacteria</taxon>
        <taxon>Bacillati</taxon>
        <taxon>Actinomycetota</taxon>
        <taxon>Actinomycetes</taxon>
        <taxon>Propionibacteriales</taxon>
        <taxon>Propionibacteriaceae</taxon>
        <taxon>Microlunatus</taxon>
    </lineage>
</organism>
<gene>
    <name evidence="2" type="ORF">JOE57_000450</name>
</gene>
<sequence>MRIDLHTHSRVSDGTDSPAELVLKAAEAGLDVVALTDHDTFDGLDEAVAEGGRVGVQVVRGMELSCSRRGQSVHLLAYGADPDHVGLAEEMVRVRQGRSGRLLPVLAKLAELGVPVTQEEVMSFVGDSPSVGRPHIADALVGAGHVQDRTEAFDRFLADGGPAHVTRYTIGIGEGIDLVHAAGGVAVIAHPWGRGRERVLPESALEQLVADHGLDGIEVDHQDHATEVRERLRTLSSRLGVLITGSSDYHGTGKVDHELGCNTTAPEMFAELLRRIGR</sequence>
<dbReference type="InterPro" id="IPR003141">
    <property type="entry name" value="Pol/His_phosphatase_N"/>
</dbReference>
<evidence type="ECO:0000313" key="3">
    <source>
        <dbReference type="Proteomes" id="UP000704762"/>
    </source>
</evidence>
<evidence type="ECO:0000259" key="1">
    <source>
        <dbReference type="SMART" id="SM00481"/>
    </source>
</evidence>
<dbReference type="CDD" id="cd07438">
    <property type="entry name" value="PHP_HisPPase_AMP"/>
    <property type="match status" value="1"/>
</dbReference>
<dbReference type="Proteomes" id="UP000704762">
    <property type="component" value="Unassembled WGS sequence"/>
</dbReference>
<dbReference type="Gene3D" id="3.20.20.140">
    <property type="entry name" value="Metal-dependent hydrolases"/>
    <property type="match status" value="1"/>
</dbReference>
<comment type="caution">
    <text evidence="2">The sequence shown here is derived from an EMBL/GenBank/DDBJ whole genome shotgun (WGS) entry which is preliminary data.</text>
</comment>
<accession>A0ABS2REW0</accession>
<dbReference type="InterPro" id="IPR016195">
    <property type="entry name" value="Pol/histidinol_Pase-like"/>
</dbReference>
<name>A0ABS2REW0_9ACTN</name>
<dbReference type="Pfam" id="PF02811">
    <property type="entry name" value="PHP"/>
    <property type="match status" value="1"/>
</dbReference>
<keyword evidence="3" id="KW-1185">Reference proteome</keyword>
<dbReference type="SUPFAM" id="SSF89550">
    <property type="entry name" value="PHP domain-like"/>
    <property type="match status" value="1"/>
</dbReference>
<dbReference type="PANTHER" id="PTHR42924:SF3">
    <property type="entry name" value="POLYMERASE_HISTIDINOL PHOSPHATASE N-TERMINAL DOMAIN-CONTAINING PROTEIN"/>
    <property type="match status" value="1"/>
</dbReference>
<dbReference type="PANTHER" id="PTHR42924">
    <property type="entry name" value="EXONUCLEASE"/>
    <property type="match status" value="1"/>
</dbReference>